<evidence type="ECO:0000256" key="7">
    <source>
        <dbReference type="ARBA" id="ARBA00023012"/>
    </source>
</evidence>
<evidence type="ECO:0000313" key="10">
    <source>
        <dbReference type="Proteomes" id="UP001523262"/>
    </source>
</evidence>
<dbReference type="PROSITE" id="PS50109">
    <property type="entry name" value="HIS_KIN"/>
    <property type="match status" value="1"/>
</dbReference>
<organism evidence="9 10">
    <name type="scientific">Neobacillus pocheonensis</name>
    <dbReference type="NCBI Taxonomy" id="363869"/>
    <lineage>
        <taxon>Bacteria</taxon>
        <taxon>Bacillati</taxon>
        <taxon>Bacillota</taxon>
        <taxon>Bacilli</taxon>
        <taxon>Bacillales</taxon>
        <taxon>Bacillaceae</taxon>
        <taxon>Neobacillus</taxon>
    </lineage>
</organism>
<dbReference type="SUPFAM" id="SSF55874">
    <property type="entry name" value="ATPase domain of HSP90 chaperone/DNA topoisomerase II/histidine kinase"/>
    <property type="match status" value="1"/>
</dbReference>
<evidence type="ECO:0000259" key="8">
    <source>
        <dbReference type="PROSITE" id="PS50109"/>
    </source>
</evidence>
<dbReference type="InterPro" id="IPR003594">
    <property type="entry name" value="HATPase_dom"/>
</dbReference>
<keyword evidence="3" id="KW-0808">Transferase</keyword>
<dbReference type="InterPro" id="IPR004358">
    <property type="entry name" value="Sig_transdc_His_kin-like_C"/>
</dbReference>
<evidence type="ECO:0000256" key="6">
    <source>
        <dbReference type="ARBA" id="ARBA00022840"/>
    </source>
</evidence>
<evidence type="ECO:0000313" key="9">
    <source>
        <dbReference type="EMBL" id="MCM2532514.1"/>
    </source>
</evidence>
<keyword evidence="4" id="KW-0547">Nucleotide-binding</keyword>
<dbReference type="PRINTS" id="PR00344">
    <property type="entry name" value="BCTRLSENSOR"/>
</dbReference>
<comment type="caution">
    <text evidence="9">The sequence shown here is derived from an EMBL/GenBank/DDBJ whole genome shotgun (WGS) entry which is preliminary data.</text>
</comment>
<proteinExistence type="predicted"/>
<dbReference type="Gene3D" id="1.10.287.130">
    <property type="match status" value="1"/>
</dbReference>
<dbReference type="SMART" id="SM00387">
    <property type="entry name" value="HATPase_c"/>
    <property type="match status" value="1"/>
</dbReference>
<dbReference type="InterPro" id="IPR036890">
    <property type="entry name" value="HATPase_C_sf"/>
</dbReference>
<dbReference type="EC" id="2.7.13.3" evidence="2"/>
<evidence type="ECO:0000256" key="5">
    <source>
        <dbReference type="ARBA" id="ARBA00022777"/>
    </source>
</evidence>
<protein>
    <recommendedName>
        <fullName evidence="2">histidine kinase</fullName>
        <ecNumber evidence="2">2.7.13.3</ecNumber>
    </recommendedName>
</protein>
<evidence type="ECO:0000256" key="2">
    <source>
        <dbReference type="ARBA" id="ARBA00012438"/>
    </source>
</evidence>
<dbReference type="PANTHER" id="PTHR43065">
    <property type="entry name" value="SENSOR HISTIDINE KINASE"/>
    <property type="match status" value="1"/>
</dbReference>
<reference evidence="9 10" key="1">
    <citation type="submission" date="2022-06" db="EMBL/GenBank/DDBJ databases">
        <authorList>
            <person name="Jeon C.O."/>
        </authorList>
    </citation>
    <scope>NUCLEOTIDE SEQUENCE [LARGE SCALE GENOMIC DNA]</scope>
    <source>
        <strain evidence="9 10">KCTC 13943</strain>
    </source>
</reference>
<evidence type="ECO:0000256" key="1">
    <source>
        <dbReference type="ARBA" id="ARBA00000085"/>
    </source>
</evidence>
<dbReference type="GO" id="GO:0016301">
    <property type="term" value="F:kinase activity"/>
    <property type="evidence" value="ECO:0007669"/>
    <property type="project" value="UniProtKB-KW"/>
</dbReference>
<dbReference type="InterPro" id="IPR005467">
    <property type="entry name" value="His_kinase_dom"/>
</dbReference>
<comment type="catalytic activity">
    <reaction evidence="1">
        <text>ATP + protein L-histidine = ADP + protein N-phospho-L-histidine.</text>
        <dbReference type="EC" id="2.7.13.3"/>
    </reaction>
</comment>
<evidence type="ECO:0000256" key="3">
    <source>
        <dbReference type="ARBA" id="ARBA00022679"/>
    </source>
</evidence>
<name>A0ABT0W867_9BACI</name>
<feature type="domain" description="Histidine kinase" evidence="8">
    <location>
        <begin position="58"/>
        <end position="270"/>
    </location>
</feature>
<dbReference type="Proteomes" id="UP001523262">
    <property type="component" value="Unassembled WGS sequence"/>
</dbReference>
<keyword evidence="7" id="KW-0902">Two-component regulatory system</keyword>
<dbReference type="SUPFAM" id="SSF47384">
    <property type="entry name" value="Homodimeric domain of signal transducing histidine kinase"/>
    <property type="match status" value="1"/>
</dbReference>
<keyword evidence="6" id="KW-0067">ATP-binding</keyword>
<dbReference type="EMBL" id="JAMQCR010000001">
    <property type="protein sequence ID" value="MCM2532514.1"/>
    <property type="molecule type" value="Genomic_DNA"/>
</dbReference>
<dbReference type="InterPro" id="IPR036097">
    <property type="entry name" value="HisK_dim/P_sf"/>
</dbReference>
<sequence>MEKLKKMEEGYRALAEKYEALICILEKRLQEEMAKNKQKDHILIKQSRLAAMGEMNVNIGHQWRQPLNRLSLLIKDVREALEFGEINDQYIGQFTRESMIQINHMSSTINDFRKFYRPNKEKTSFSLAESIEDALSIFSSSLKKHEIQVEFEYRGRQMAYGFPNEYSQVVLNILTNARDSFILNEIKKRKLQIKIVETEEQIVAEFTDNAGGIDQGIIKKIFDPYFTTRTDGTGLGLYMTKMILENMNGCVKVENTCDGARFSLFVPKVA</sequence>
<dbReference type="Pfam" id="PF02518">
    <property type="entry name" value="HATPase_c"/>
    <property type="match status" value="1"/>
</dbReference>
<keyword evidence="10" id="KW-1185">Reference proteome</keyword>
<keyword evidence="5 9" id="KW-0418">Kinase</keyword>
<gene>
    <name evidence="9" type="ORF">NDK43_09110</name>
</gene>
<evidence type="ECO:0000256" key="4">
    <source>
        <dbReference type="ARBA" id="ARBA00022741"/>
    </source>
</evidence>
<dbReference type="Gene3D" id="3.30.565.10">
    <property type="entry name" value="Histidine kinase-like ATPase, C-terminal domain"/>
    <property type="match status" value="1"/>
</dbReference>
<accession>A0ABT0W867</accession>